<feature type="domain" description="Alcohol dehydrogenase-like N-terminal" evidence="5">
    <location>
        <begin position="25"/>
        <end position="134"/>
    </location>
</feature>
<sequence>MRATVMYGAGDVRVEDVPDPELREPTDAVVRVLRSCICGSDLWPYGSLPPSEHGERMGHEFLGVVEDVGSEVSGLKAGDVVVAPFVWSDNTCDFCAEGLQTSCRNGGQWGHDLDGGQGEAVRVPLAQGTLVQLPVGEDDPLLSSLLTLSDVFCTGHHCAVKAGAGPRTTVTVIGDGAVGLSAVLAARRLGAERIILMGRHKDRTDLGRDFGATDVVGERGEEAVERVRELTGGDGAHSVLECVGTRPAIETALGVVRDGGVISRVGLPQYGDVPMGADAFMRNITLTGGVAPARAYIEELLPDVLEGRIDPGRLFDRTIGLDGVPDGYRAMADREALKVLIRP</sequence>
<evidence type="ECO:0000259" key="5">
    <source>
        <dbReference type="Pfam" id="PF08240"/>
    </source>
</evidence>
<dbReference type="PANTHER" id="PTHR42813">
    <property type="entry name" value="ZINC-TYPE ALCOHOL DEHYDROGENASE-LIKE"/>
    <property type="match status" value="1"/>
</dbReference>
<proteinExistence type="predicted"/>
<feature type="domain" description="Alcohol dehydrogenase-like C-terminal" evidence="4">
    <location>
        <begin position="177"/>
        <end position="302"/>
    </location>
</feature>
<organism evidence="6 7">
    <name type="scientific">Microbispora corallina</name>
    <dbReference type="NCBI Taxonomy" id="83302"/>
    <lineage>
        <taxon>Bacteria</taxon>
        <taxon>Bacillati</taxon>
        <taxon>Actinomycetota</taxon>
        <taxon>Actinomycetes</taxon>
        <taxon>Streptosporangiales</taxon>
        <taxon>Streptosporangiaceae</taxon>
        <taxon>Microbispora</taxon>
    </lineage>
</organism>
<dbReference type="InterPro" id="IPR011032">
    <property type="entry name" value="GroES-like_sf"/>
</dbReference>
<dbReference type="Pfam" id="PF00107">
    <property type="entry name" value="ADH_zinc_N"/>
    <property type="match status" value="1"/>
</dbReference>
<evidence type="ECO:0000313" key="7">
    <source>
        <dbReference type="Proteomes" id="UP000603904"/>
    </source>
</evidence>
<dbReference type="SUPFAM" id="SSF50129">
    <property type="entry name" value="GroES-like"/>
    <property type="match status" value="1"/>
</dbReference>
<dbReference type="Gene3D" id="3.40.50.720">
    <property type="entry name" value="NAD(P)-binding Rossmann-like Domain"/>
    <property type="match status" value="1"/>
</dbReference>
<gene>
    <name evidence="6" type="ORF">Mco01_42010</name>
</gene>
<dbReference type="Gene3D" id="3.90.180.10">
    <property type="entry name" value="Medium-chain alcohol dehydrogenases, catalytic domain"/>
    <property type="match status" value="1"/>
</dbReference>
<evidence type="ECO:0000313" key="6">
    <source>
        <dbReference type="EMBL" id="GIH41201.1"/>
    </source>
</evidence>
<dbReference type="Proteomes" id="UP000603904">
    <property type="component" value="Unassembled WGS sequence"/>
</dbReference>
<dbReference type="InterPro" id="IPR036291">
    <property type="entry name" value="NAD(P)-bd_dom_sf"/>
</dbReference>
<comment type="caution">
    <text evidence="6">The sequence shown here is derived from an EMBL/GenBank/DDBJ whole genome shotgun (WGS) entry which is preliminary data.</text>
</comment>
<protein>
    <submittedName>
        <fullName evidence="6">IMP dehydrogenase</fullName>
    </submittedName>
</protein>
<accession>A0ABQ4G2B0</accession>
<evidence type="ECO:0000259" key="4">
    <source>
        <dbReference type="Pfam" id="PF00107"/>
    </source>
</evidence>
<dbReference type="InterPro" id="IPR013154">
    <property type="entry name" value="ADH-like_N"/>
</dbReference>
<dbReference type="Pfam" id="PF08240">
    <property type="entry name" value="ADH_N"/>
    <property type="match status" value="1"/>
</dbReference>
<dbReference type="PANTHER" id="PTHR42813:SF2">
    <property type="entry name" value="DEHYDROGENASE, ZINC-CONTAINING, PUTATIVE (AFU_ORTHOLOGUE AFUA_2G02810)-RELATED"/>
    <property type="match status" value="1"/>
</dbReference>
<dbReference type="SUPFAM" id="SSF51735">
    <property type="entry name" value="NAD(P)-binding Rossmann-fold domains"/>
    <property type="match status" value="1"/>
</dbReference>
<evidence type="ECO:0000256" key="3">
    <source>
        <dbReference type="ARBA" id="ARBA00022833"/>
    </source>
</evidence>
<keyword evidence="7" id="KW-1185">Reference proteome</keyword>
<dbReference type="InterPro" id="IPR013149">
    <property type="entry name" value="ADH-like_C"/>
</dbReference>
<evidence type="ECO:0000256" key="2">
    <source>
        <dbReference type="ARBA" id="ARBA00022723"/>
    </source>
</evidence>
<keyword evidence="3" id="KW-0862">Zinc</keyword>
<dbReference type="EMBL" id="BOOC01000020">
    <property type="protein sequence ID" value="GIH41201.1"/>
    <property type="molecule type" value="Genomic_DNA"/>
</dbReference>
<name>A0ABQ4G2B0_9ACTN</name>
<reference evidence="6 7" key="1">
    <citation type="submission" date="2021-01" db="EMBL/GenBank/DDBJ databases">
        <title>Whole genome shotgun sequence of Microbispora corallina NBRC 16416.</title>
        <authorList>
            <person name="Komaki H."/>
            <person name="Tamura T."/>
        </authorList>
    </citation>
    <scope>NUCLEOTIDE SEQUENCE [LARGE SCALE GENOMIC DNA]</scope>
    <source>
        <strain evidence="6 7">NBRC 16416</strain>
    </source>
</reference>
<evidence type="ECO:0000256" key="1">
    <source>
        <dbReference type="ARBA" id="ARBA00001947"/>
    </source>
</evidence>
<keyword evidence="2" id="KW-0479">Metal-binding</keyword>
<comment type="cofactor">
    <cofactor evidence="1">
        <name>Zn(2+)</name>
        <dbReference type="ChEBI" id="CHEBI:29105"/>
    </cofactor>
</comment>
<dbReference type="RefSeq" id="WP_204058562.1">
    <property type="nucleotide sequence ID" value="NZ_BAAAGP010000012.1"/>
</dbReference>